<dbReference type="NCBIfam" id="TIGR00558">
    <property type="entry name" value="pdxH"/>
    <property type="match status" value="1"/>
</dbReference>
<proteinExistence type="inferred from homology"/>
<dbReference type="GO" id="GO:0005758">
    <property type="term" value="C:mitochondrial intermembrane space"/>
    <property type="evidence" value="ECO:0007669"/>
    <property type="project" value="EnsemblFungi"/>
</dbReference>
<dbReference type="InterPro" id="IPR011576">
    <property type="entry name" value="Pyridox_Oxase_N"/>
</dbReference>
<evidence type="ECO:0000259" key="18">
    <source>
        <dbReference type="Pfam" id="PF10590"/>
    </source>
</evidence>
<evidence type="ECO:0000256" key="8">
    <source>
        <dbReference type="ARBA" id="ARBA00022630"/>
    </source>
</evidence>
<keyword evidence="10" id="KW-0560">Oxidoreductase</keyword>
<keyword evidence="20" id="KW-1185">Reference proteome</keyword>
<dbReference type="NCBIfam" id="NF004231">
    <property type="entry name" value="PRK05679.1"/>
    <property type="match status" value="1"/>
</dbReference>
<feature type="compositionally biased region" description="Low complexity" evidence="16">
    <location>
        <begin position="27"/>
        <end position="44"/>
    </location>
</feature>
<evidence type="ECO:0000256" key="9">
    <source>
        <dbReference type="ARBA" id="ARBA00022643"/>
    </source>
</evidence>
<evidence type="ECO:0000256" key="4">
    <source>
        <dbReference type="ARBA" id="ARBA00005037"/>
    </source>
</evidence>
<dbReference type="GO" id="GO:0004733">
    <property type="term" value="F:pyridoxamine phosphate oxidase activity"/>
    <property type="evidence" value="ECO:0007669"/>
    <property type="project" value="UniProtKB-EC"/>
</dbReference>
<evidence type="ECO:0000256" key="16">
    <source>
        <dbReference type="SAM" id="MobiDB-lite"/>
    </source>
</evidence>
<dbReference type="AlphaFoldDB" id="A0A139A8N5"/>
<evidence type="ECO:0000256" key="10">
    <source>
        <dbReference type="ARBA" id="ARBA00023002"/>
    </source>
</evidence>
<dbReference type="InterPro" id="IPR019576">
    <property type="entry name" value="Pyridoxamine_oxidase_dimer_C"/>
</dbReference>
<dbReference type="FunFam" id="2.30.110.10:FF:000020">
    <property type="entry name" value="PNPO isoform 11"/>
    <property type="match status" value="1"/>
</dbReference>
<evidence type="ECO:0000313" key="19">
    <source>
        <dbReference type="EMBL" id="KXS12815.1"/>
    </source>
</evidence>
<reference evidence="19 20" key="1">
    <citation type="journal article" date="2015" name="Genome Biol. Evol.">
        <title>Phylogenomic analyses indicate that early fungi evolved digesting cell walls of algal ancestors of land plants.</title>
        <authorList>
            <person name="Chang Y."/>
            <person name="Wang S."/>
            <person name="Sekimoto S."/>
            <person name="Aerts A.L."/>
            <person name="Choi C."/>
            <person name="Clum A."/>
            <person name="LaButti K.M."/>
            <person name="Lindquist E.A."/>
            <person name="Yee Ngan C."/>
            <person name="Ohm R.A."/>
            <person name="Salamov A.A."/>
            <person name="Grigoriev I.V."/>
            <person name="Spatafora J.W."/>
            <person name="Berbee M.L."/>
        </authorList>
    </citation>
    <scope>NUCLEOTIDE SEQUENCE [LARGE SCALE GENOMIC DNA]</scope>
    <source>
        <strain evidence="19 20">JEL478</strain>
    </source>
</reference>
<sequence>MKFPSKRAIRLLPHLRALSYSMTPPSASTSSAAASGSPASPPSAHGDTMQPSTTSDPLSFQTPISKPAVAAVASNLAAMRIDYNEGFLLESNAAPDPFTQFASWFAHAKETFAYEANAMTLSTAGKDGQPSSRVVLLKGFDEEGFVFYTNYESRKAHDLEENPKAALSFWWGQRQVRIEGAVVRVPGTESDEYFASRPRGSRIGAWASAQSTEVSREELERKAVEYGHKFGEGEVPRPDFWGGYRVIPNRIEFWQGRPSRLHDRLVYESAQTGATGWKFKRLSP</sequence>
<dbReference type="InterPro" id="IPR012349">
    <property type="entry name" value="Split_barrel_FMN-bd"/>
</dbReference>
<dbReference type="HAMAP" id="MF_01629">
    <property type="entry name" value="PdxH"/>
    <property type="match status" value="1"/>
</dbReference>
<evidence type="ECO:0000256" key="13">
    <source>
        <dbReference type="ARBA" id="ARBA00052947"/>
    </source>
</evidence>
<gene>
    <name evidence="19" type="ORF">M427DRAFT_59138</name>
</gene>
<dbReference type="OMA" id="LYEANAM"/>
<name>A0A139A8N5_GONPJ</name>
<evidence type="ECO:0000256" key="11">
    <source>
        <dbReference type="ARBA" id="ARBA00023096"/>
    </source>
</evidence>
<comment type="cofactor">
    <cofactor evidence="1">
        <name>FMN</name>
        <dbReference type="ChEBI" id="CHEBI:58210"/>
    </cofactor>
</comment>
<protein>
    <recommendedName>
        <fullName evidence="14">Pyridoxine-5'-phosphate oxidase</fullName>
        <ecNumber evidence="7">1.4.3.5</ecNumber>
    </recommendedName>
    <alternativeName>
        <fullName evidence="15">Pyridoxamine-phosphate oxidase</fullName>
    </alternativeName>
</protein>
<dbReference type="Proteomes" id="UP000070544">
    <property type="component" value="Unassembled WGS sequence"/>
</dbReference>
<comment type="catalytic activity">
    <reaction evidence="13">
        <text>pyridoxine 5'-phosphate + O2 = pyridoxal 5'-phosphate + H2O2</text>
        <dbReference type="Rhea" id="RHEA:15149"/>
        <dbReference type="ChEBI" id="CHEBI:15379"/>
        <dbReference type="ChEBI" id="CHEBI:16240"/>
        <dbReference type="ChEBI" id="CHEBI:58589"/>
        <dbReference type="ChEBI" id="CHEBI:597326"/>
        <dbReference type="EC" id="1.4.3.5"/>
    </reaction>
    <physiologicalReaction direction="left-to-right" evidence="13">
        <dbReference type="Rhea" id="RHEA:15150"/>
    </physiologicalReaction>
</comment>
<evidence type="ECO:0000256" key="1">
    <source>
        <dbReference type="ARBA" id="ARBA00001917"/>
    </source>
</evidence>
<evidence type="ECO:0000256" key="3">
    <source>
        <dbReference type="ARBA" id="ARBA00004738"/>
    </source>
</evidence>
<evidence type="ECO:0000256" key="5">
    <source>
        <dbReference type="ARBA" id="ARBA00007301"/>
    </source>
</evidence>
<dbReference type="SUPFAM" id="SSF50475">
    <property type="entry name" value="FMN-binding split barrel"/>
    <property type="match status" value="1"/>
</dbReference>
<evidence type="ECO:0000256" key="2">
    <source>
        <dbReference type="ARBA" id="ARBA00003691"/>
    </source>
</evidence>
<feature type="domain" description="Pyridoxamine 5'-phosphate oxidase N-terminal" evidence="17">
    <location>
        <begin position="110"/>
        <end position="225"/>
    </location>
</feature>
<dbReference type="STRING" id="1344416.A0A139A8N5"/>
<feature type="compositionally biased region" description="Polar residues" evidence="16">
    <location>
        <begin position="49"/>
        <end position="60"/>
    </location>
</feature>
<comment type="function">
    <text evidence="2">Catalyzes the oxidation of either pyridoxine 5'-phosphate (PNP) or pyridoxamine 5'-phosphate (PMP) into pyridoxal 5'-phosphate (PLP).</text>
</comment>
<dbReference type="Gene3D" id="2.30.110.10">
    <property type="entry name" value="Electron Transport, Fmn-binding Protein, Chain A"/>
    <property type="match status" value="1"/>
</dbReference>
<evidence type="ECO:0000256" key="15">
    <source>
        <dbReference type="ARBA" id="ARBA00077914"/>
    </source>
</evidence>
<keyword evidence="9" id="KW-0288">FMN</keyword>
<evidence type="ECO:0000256" key="12">
    <source>
        <dbReference type="ARBA" id="ARBA00050530"/>
    </source>
</evidence>
<dbReference type="InterPro" id="IPR000659">
    <property type="entry name" value="Pyridox_Oxase"/>
</dbReference>
<dbReference type="InterPro" id="IPR019740">
    <property type="entry name" value="Pyridox_Oxase_CS"/>
</dbReference>
<dbReference type="Pfam" id="PF10590">
    <property type="entry name" value="PNP_phzG_C"/>
    <property type="match status" value="1"/>
</dbReference>
<evidence type="ECO:0000256" key="6">
    <source>
        <dbReference type="ARBA" id="ARBA00011738"/>
    </source>
</evidence>
<comment type="similarity">
    <text evidence="5">Belongs to the pyridoxamine 5'-phosphate oxidase family.</text>
</comment>
<dbReference type="UniPathway" id="UPA01068">
    <property type="reaction ID" value="UER00304"/>
</dbReference>
<dbReference type="GO" id="GO:0008615">
    <property type="term" value="P:pyridoxine biosynthetic process"/>
    <property type="evidence" value="ECO:0007669"/>
    <property type="project" value="UniProtKB-KW"/>
</dbReference>
<dbReference type="GO" id="GO:0010181">
    <property type="term" value="F:FMN binding"/>
    <property type="evidence" value="ECO:0007669"/>
    <property type="project" value="EnsemblFungi"/>
</dbReference>
<organism evidence="19 20">
    <name type="scientific">Gonapodya prolifera (strain JEL478)</name>
    <name type="common">Monoblepharis prolifera</name>
    <dbReference type="NCBI Taxonomy" id="1344416"/>
    <lineage>
        <taxon>Eukaryota</taxon>
        <taxon>Fungi</taxon>
        <taxon>Fungi incertae sedis</taxon>
        <taxon>Chytridiomycota</taxon>
        <taxon>Chytridiomycota incertae sedis</taxon>
        <taxon>Monoblepharidomycetes</taxon>
        <taxon>Monoblepharidales</taxon>
        <taxon>Gonapodyaceae</taxon>
        <taxon>Gonapodya</taxon>
    </lineage>
</organism>
<evidence type="ECO:0000259" key="17">
    <source>
        <dbReference type="Pfam" id="PF01243"/>
    </source>
</evidence>
<evidence type="ECO:0000313" key="20">
    <source>
        <dbReference type="Proteomes" id="UP000070544"/>
    </source>
</evidence>
<comment type="catalytic activity">
    <reaction evidence="12">
        <text>pyridoxamine 5'-phosphate + O2 + H2O = pyridoxal 5'-phosphate + H2O2 + NH4(+)</text>
        <dbReference type="Rhea" id="RHEA:15817"/>
        <dbReference type="ChEBI" id="CHEBI:15377"/>
        <dbReference type="ChEBI" id="CHEBI:15379"/>
        <dbReference type="ChEBI" id="CHEBI:16240"/>
        <dbReference type="ChEBI" id="CHEBI:28938"/>
        <dbReference type="ChEBI" id="CHEBI:58451"/>
        <dbReference type="ChEBI" id="CHEBI:597326"/>
        <dbReference type="EC" id="1.4.3.5"/>
    </reaction>
    <physiologicalReaction direction="left-to-right" evidence="12">
        <dbReference type="Rhea" id="RHEA:15818"/>
    </physiologicalReaction>
</comment>
<dbReference type="PANTHER" id="PTHR10851">
    <property type="entry name" value="PYRIDOXINE-5-PHOSPHATE OXIDASE"/>
    <property type="match status" value="1"/>
</dbReference>
<dbReference type="Pfam" id="PF01243">
    <property type="entry name" value="PNPOx_N"/>
    <property type="match status" value="1"/>
</dbReference>
<dbReference type="PROSITE" id="PS01064">
    <property type="entry name" value="PYRIDOX_OXIDASE"/>
    <property type="match status" value="1"/>
</dbReference>
<comment type="subunit">
    <text evidence="6">Homodimer.</text>
</comment>
<keyword evidence="11" id="KW-0664">Pyridoxine biosynthesis</keyword>
<evidence type="ECO:0000256" key="7">
    <source>
        <dbReference type="ARBA" id="ARBA00012801"/>
    </source>
</evidence>
<dbReference type="PANTHER" id="PTHR10851:SF0">
    <property type="entry name" value="PYRIDOXINE-5'-PHOSPHATE OXIDASE"/>
    <property type="match status" value="1"/>
</dbReference>
<comment type="pathway">
    <text evidence="3">Cofactor metabolism; pyridoxal 5'-phosphate salvage; pyridoxal 5'-phosphate from pyridoxamine 5'-phosphate: step 1/1.</text>
</comment>
<feature type="domain" description="Pyridoxine 5'-phosphate oxidase dimerisation C-terminal" evidence="18">
    <location>
        <begin position="241"/>
        <end position="284"/>
    </location>
</feature>
<feature type="region of interest" description="Disordered" evidence="16">
    <location>
        <begin position="27"/>
        <end position="60"/>
    </location>
</feature>
<accession>A0A139A8N5</accession>
<keyword evidence="8" id="KW-0285">Flavoprotein</keyword>
<dbReference type="EC" id="1.4.3.5" evidence="7"/>
<dbReference type="EMBL" id="KQ965784">
    <property type="protein sequence ID" value="KXS12815.1"/>
    <property type="molecule type" value="Genomic_DNA"/>
</dbReference>
<dbReference type="OrthoDB" id="303614at2759"/>
<comment type="pathway">
    <text evidence="4">Cofactor metabolism; pyridoxal 5'-phosphate salvage; pyridoxal 5'-phosphate from pyridoxine 5'-phosphate: step 1/1.</text>
</comment>
<evidence type="ECO:0000256" key="14">
    <source>
        <dbReference type="ARBA" id="ARBA00073441"/>
    </source>
</evidence>